<gene>
    <name evidence="6" type="ORF">GSLYS_00004165001</name>
</gene>
<comment type="caution">
    <text evidence="6">The sequence shown here is derived from an EMBL/GenBank/DDBJ whole genome shotgun (WGS) entry which is preliminary data.</text>
</comment>
<dbReference type="AlphaFoldDB" id="A0AAV2H8T4"/>
<feature type="compositionally biased region" description="Basic and acidic residues" evidence="4">
    <location>
        <begin position="626"/>
        <end position="636"/>
    </location>
</feature>
<dbReference type="PANTHER" id="PTHR10903:SF184">
    <property type="entry name" value="GTP-BINDING PROTEIN A"/>
    <property type="match status" value="1"/>
</dbReference>
<dbReference type="InterPro" id="IPR027417">
    <property type="entry name" value="P-loop_NTPase"/>
</dbReference>
<dbReference type="PANTHER" id="PTHR10903">
    <property type="entry name" value="GTPASE, IMAP FAMILY MEMBER-RELATED"/>
    <property type="match status" value="1"/>
</dbReference>
<evidence type="ECO:0000256" key="3">
    <source>
        <dbReference type="ARBA" id="ARBA00023134"/>
    </source>
</evidence>
<dbReference type="SUPFAM" id="SSF52540">
    <property type="entry name" value="P-loop containing nucleoside triphosphate hydrolases"/>
    <property type="match status" value="1"/>
</dbReference>
<evidence type="ECO:0000313" key="6">
    <source>
        <dbReference type="EMBL" id="CAL1530032.1"/>
    </source>
</evidence>
<feature type="compositionally biased region" description="Polar residues" evidence="4">
    <location>
        <begin position="60"/>
        <end position="70"/>
    </location>
</feature>
<feature type="region of interest" description="Disordered" evidence="4">
    <location>
        <begin position="537"/>
        <end position="556"/>
    </location>
</feature>
<dbReference type="Gene3D" id="3.40.50.300">
    <property type="entry name" value="P-loop containing nucleotide triphosphate hydrolases"/>
    <property type="match status" value="1"/>
</dbReference>
<dbReference type="GO" id="GO:0005525">
    <property type="term" value="F:GTP binding"/>
    <property type="evidence" value="ECO:0007669"/>
    <property type="project" value="UniProtKB-KW"/>
</dbReference>
<feature type="compositionally biased region" description="Basic and acidic residues" evidence="4">
    <location>
        <begin position="537"/>
        <end position="554"/>
    </location>
</feature>
<evidence type="ECO:0000256" key="1">
    <source>
        <dbReference type="ARBA" id="ARBA00008535"/>
    </source>
</evidence>
<name>A0AAV2H8T4_LYMST</name>
<accession>A0AAV2H8T4</accession>
<feature type="compositionally biased region" description="Basic and acidic residues" evidence="4">
    <location>
        <begin position="643"/>
        <end position="654"/>
    </location>
</feature>
<dbReference type="InterPro" id="IPR045058">
    <property type="entry name" value="GIMA/IAN/Toc"/>
</dbReference>
<feature type="region of interest" description="Disordered" evidence="4">
    <location>
        <begin position="449"/>
        <end position="490"/>
    </location>
</feature>
<evidence type="ECO:0000313" key="7">
    <source>
        <dbReference type="Proteomes" id="UP001497497"/>
    </source>
</evidence>
<reference evidence="6 7" key="1">
    <citation type="submission" date="2024-04" db="EMBL/GenBank/DDBJ databases">
        <authorList>
            <consortium name="Genoscope - CEA"/>
            <person name="William W."/>
        </authorList>
    </citation>
    <scope>NUCLEOTIDE SEQUENCE [LARGE SCALE GENOMIC DNA]</scope>
</reference>
<keyword evidence="3" id="KW-0342">GTP-binding</keyword>
<organism evidence="6 7">
    <name type="scientific">Lymnaea stagnalis</name>
    <name type="common">Great pond snail</name>
    <name type="synonym">Helix stagnalis</name>
    <dbReference type="NCBI Taxonomy" id="6523"/>
    <lineage>
        <taxon>Eukaryota</taxon>
        <taxon>Metazoa</taxon>
        <taxon>Spiralia</taxon>
        <taxon>Lophotrochozoa</taxon>
        <taxon>Mollusca</taxon>
        <taxon>Gastropoda</taxon>
        <taxon>Heterobranchia</taxon>
        <taxon>Euthyneura</taxon>
        <taxon>Panpulmonata</taxon>
        <taxon>Hygrophila</taxon>
        <taxon>Lymnaeoidea</taxon>
        <taxon>Lymnaeidae</taxon>
        <taxon>Lymnaea</taxon>
    </lineage>
</organism>
<dbReference type="Proteomes" id="UP001497497">
    <property type="component" value="Unassembled WGS sequence"/>
</dbReference>
<keyword evidence="7" id="KW-1185">Reference proteome</keyword>
<dbReference type="Pfam" id="PF04548">
    <property type="entry name" value="AIG1"/>
    <property type="match status" value="1"/>
</dbReference>
<feature type="domain" description="AIG1-type G" evidence="5">
    <location>
        <begin position="103"/>
        <end position="319"/>
    </location>
</feature>
<comment type="similarity">
    <text evidence="1">Belongs to the TRAFAC class TrmE-Era-EngA-EngB-Septin-like GTPase superfamily. AIG1/Toc34/Toc159-like paraseptin GTPase family. IAN subfamily.</text>
</comment>
<evidence type="ECO:0000256" key="2">
    <source>
        <dbReference type="ARBA" id="ARBA00022741"/>
    </source>
</evidence>
<dbReference type="PROSITE" id="PS51720">
    <property type="entry name" value="G_AIG1"/>
    <property type="match status" value="1"/>
</dbReference>
<dbReference type="FunFam" id="3.40.50.300:FF:000840">
    <property type="entry name" value="Immune-associated nucleotide-binding protein 9"/>
    <property type="match status" value="1"/>
</dbReference>
<dbReference type="InterPro" id="IPR006703">
    <property type="entry name" value="G_AIG1"/>
</dbReference>
<protein>
    <recommendedName>
        <fullName evidence="5">AIG1-type G domain-containing protein</fullName>
    </recommendedName>
</protein>
<evidence type="ECO:0000259" key="5">
    <source>
        <dbReference type="PROSITE" id="PS51720"/>
    </source>
</evidence>
<feature type="region of interest" description="Disordered" evidence="4">
    <location>
        <begin position="60"/>
        <end position="95"/>
    </location>
</feature>
<dbReference type="EMBL" id="CAXITT010000060">
    <property type="protein sequence ID" value="CAL1530032.1"/>
    <property type="molecule type" value="Genomic_DNA"/>
</dbReference>
<keyword evidence="2" id="KW-0547">Nucleotide-binding</keyword>
<feature type="region of interest" description="Disordered" evidence="4">
    <location>
        <begin position="626"/>
        <end position="655"/>
    </location>
</feature>
<proteinExistence type="inferred from homology"/>
<feature type="compositionally biased region" description="Low complexity" evidence="4">
    <location>
        <begin position="71"/>
        <end position="83"/>
    </location>
</feature>
<sequence length="679" mass="78637">MSTIQKSEQKDDVTECLEAATSLQSICSETKKSELERKMNSEFVEITTVKVSERIQLSQSKIQETSTPGLTNTTTRSSESTSSMPLNQDKSKKKTKHFWNNNTKDIDLLLIGKTGNGKSATGNTILGEKRFESDASCTSVTQIVEYGIVGYKGRTIKVVDGPGVGDTSSIDDLEQATRLVIDKMKDAVLLNPEGYHALLLVVRYGGRFTAEDKEMIRVLKAIFGQDFVKNYGILVVTCGDIFKSQQKINKSKKFKTWCSEQKGVFQELLQECDNRAILFDNENKDQKTRNKQIEELIETVGKLQYGGRRYTNDNFKKVEATRDRLLIEIIEPIIREDTLRKIKLITNNLEEISNGGADNNQAKLEELLKETEDILKSIHSTDKGSGILSQTLMSVETLKNAVLSKLKHEKVMLEAKLEMEKKEKQNREYLEDLSRKGIEELEKLKNEHKIDEEKRKREQKEEEQRRQRDESLRTQQIKEREENQKKEMEKEREIVNQTLKEKQHQYDIMLANQEMNGKERKKLEEEKLELIEKSRKDIQASREKEEQINEEHRRNQAVLIEQNEEYRKDSEEKLKQYIANNKRIIEETKEAQALAEMSAKENIEKQKMENAKQLKEMERVYAENNERQKEAMDKLTTDLSTAQHERDEAIRKNQDYTNKIQELVVENGALKNKSGCFIS</sequence>
<evidence type="ECO:0000256" key="4">
    <source>
        <dbReference type="SAM" id="MobiDB-lite"/>
    </source>
</evidence>